<evidence type="ECO:0000256" key="3">
    <source>
        <dbReference type="ARBA" id="ARBA00023235"/>
    </source>
</evidence>
<gene>
    <name evidence="4" type="ORF">HSBAA_20780</name>
</gene>
<organism evidence="4 5">
    <name type="scientific">Vreelandella sulfidaeris</name>
    <dbReference type="NCBI Taxonomy" id="115553"/>
    <lineage>
        <taxon>Bacteria</taxon>
        <taxon>Pseudomonadati</taxon>
        <taxon>Pseudomonadota</taxon>
        <taxon>Gammaproteobacteria</taxon>
        <taxon>Oceanospirillales</taxon>
        <taxon>Halomonadaceae</taxon>
        <taxon>Vreelandella</taxon>
    </lineage>
</organism>
<dbReference type="GO" id="GO:0004347">
    <property type="term" value="F:glucose-6-phosphate isomerase activity"/>
    <property type="evidence" value="ECO:0007669"/>
    <property type="project" value="InterPro"/>
</dbReference>
<evidence type="ECO:0000313" key="5">
    <source>
        <dbReference type="Proteomes" id="UP000320231"/>
    </source>
</evidence>
<dbReference type="GO" id="GO:0006096">
    <property type="term" value="P:glycolytic process"/>
    <property type="evidence" value="ECO:0007669"/>
    <property type="project" value="UniProtKB-KW"/>
</dbReference>
<evidence type="ECO:0000256" key="2">
    <source>
        <dbReference type="ARBA" id="ARBA00023152"/>
    </source>
</evidence>
<dbReference type="AlphaFoldDB" id="A0A455U3Y6"/>
<evidence type="ECO:0000313" key="4">
    <source>
        <dbReference type="EMBL" id="BBI60772.1"/>
    </source>
</evidence>
<keyword evidence="3" id="KW-0413">Isomerase</keyword>
<dbReference type="InterPro" id="IPR046348">
    <property type="entry name" value="SIS_dom_sf"/>
</dbReference>
<dbReference type="GO" id="GO:0048029">
    <property type="term" value="F:monosaccharide binding"/>
    <property type="evidence" value="ECO:0007669"/>
    <property type="project" value="TreeGrafter"/>
</dbReference>
<keyword evidence="1" id="KW-0312">Gluconeogenesis</keyword>
<evidence type="ECO:0008006" key="6">
    <source>
        <dbReference type="Google" id="ProtNLM"/>
    </source>
</evidence>
<dbReference type="GO" id="GO:0097367">
    <property type="term" value="F:carbohydrate derivative binding"/>
    <property type="evidence" value="ECO:0007669"/>
    <property type="project" value="InterPro"/>
</dbReference>
<dbReference type="SUPFAM" id="SSF53697">
    <property type="entry name" value="SIS domain"/>
    <property type="match status" value="1"/>
</dbReference>
<keyword evidence="2" id="KW-0324">Glycolysis</keyword>
<dbReference type="EMBL" id="AP019514">
    <property type="protein sequence ID" value="BBI60772.1"/>
    <property type="molecule type" value="Genomic_DNA"/>
</dbReference>
<reference evidence="4 5" key="1">
    <citation type="journal article" date="2019" name="Microbiol. Resour. Announc.">
        <title>Complete Genome Sequence of Halomonas sulfidaeris Strain Esulfide1 Isolated from a Metal Sulfide Rock at a Depth of 2,200 Meters, Obtained Using Nanopore Sequencing.</title>
        <authorList>
            <person name="Saito M."/>
            <person name="Nishigata A."/>
            <person name="Galipon J."/>
            <person name="Arakawa K."/>
        </authorList>
    </citation>
    <scope>NUCLEOTIDE SEQUENCE [LARGE SCALE GENOMIC DNA]</scope>
    <source>
        <strain evidence="4 5">ATCC BAA-803</strain>
    </source>
</reference>
<protein>
    <recommendedName>
        <fullName evidence="6">Glucose-6-phosphate isomerase</fullName>
    </recommendedName>
</protein>
<name>A0A455U3Y6_9GAMM</name>
<dbReference type="Pfam" id="PF00342">
    <property type="entry name" value="PGI"/>
    <property type="match status" value="1"/>
</dbReference>
<dbReference type="InterPro" id="IPR001672">
    <property type="entry name" value="G6P_Isomerase"/>
</dbReference>
<dbReference type="PANTHER" id="PTHR11469">
    <property type="entry name" value="GLUCOSE-6-PHOSPHATE ISOMERASE"/>
    <property type="match status" value="1"/>
</dbReference>
<dbReference type="Proteomes" id="UP000320231">
    <property type="component" value="Chromosome"/>
</dbReference>
<dbReference type="Gene3D" id="3.40.50.10490">
    <property type="entry name" value="Glucose-6-phosphate isomerase like protein, domain 1"/>
    <property type="match status" value="1"/>
</dbReference>
<sequence length="133" mass="14355">MYSSAHSLMQRVYTPLNALEEHAEHLQAQSLSDLIGGDSAAAVQRSNNLAFSLGPLHLDLSKQRITPKTLSLLVDWAHSCGVESKRKALFAGEKVNTSERRSALHMAARWPAHATPPKGMEAAVAFVSISVPA</sequence>
<dbReference type="GO" id="GO:0051156">
    <property type="term" value="P:glucose 6-phosphate metabolic process"/>
    <property type="evidence" value="ECO:0007669"/>
    <property type="project" value="TreeGrafter"/>
</dbReference>
<dbReference type="PANTHER" id="PTHR11469:SF1">
    <property type="entry name" value="GLUCOSE-6-PHOSPHATE ISOMERASE"/>
    <property type="match status" value="1"/>
</dbReference>
<dbReference type="GO" id="GO:0006094">
    <property type="term" value="P:gluconeogenesis"/>
    <property type="evidence" value="ECO:0007669"/>
    <property type="project" value="UniProtKB-KW"/>
</dbReference>
<dbReference type="PROSITE" id="PS51463">
    <property type="entry name" value="P_GLUCOSE_ISOMERASE_3"/>
    <property type="match status" value="1"/>
</dbReference>
<accession>A0A455U3Y6</accession>
<evidence type="ECO:0000256" key="1">
    <source>
        <dbReference type="ARBA" id="ARBA00022432"/>
    </source>
</evidence>
<dbReference type="GO" id="GO:0005829">
    <property type="term" value="C:cytosol"/>
    <property type="evidence" value="ECO:0007669"/>
    <property type="project" value="TreeGrafter"/>
</dbReference>
<dbReference type="KEGG" id="hsr:HSBAA_20780"/>
<proteinExistence type="predicted"/>